<accession>A0A9X2T223</accession>
<dbReference type="Pfam" id="PF13365">
    <property type="entry name" value="Trypsin_2"/>
    <property type="match status" value="1"/>
</dbReference>
<feature type="domain" description="PDZ" evidence="4">
    <location>
        <begin position="284"/>
        <end position="377"/>
    </location>
</feature>
<dbReference type="Proteomes" id="UP001142175">
    <property type="component" value="Unassembled WGS sequence"/>
</dbReference>
<evidence type="ECO:0000313" key="6">
    <source>
        <dbReference type="Proteomes" id="UP001142175"/>
    </source>
</evidence>
<dbReference type="PANTHER" id="PTHR22939">
    <property type="entry name" value="SERINE PROTEASE FAMILY S1C HTRA-RELATED"/>
    <property type="match status" value="1"/>
</dbReference>
<keyword evidence="3" id="KW-0378">Hydrolase</keyword>
<evidence type="ECO:0000256" key="2">
    <source>
        <dbReference type="ARBA" id="ARBA00022670"/>
    </source>
</evidence>
<dbReference type="GO" id="GO:0006508">
    <property type="term" value="P:proteolysis"/>
    <property type="evidence" value="ECO:0007669"/>
    <property type="project" value="UniProtKB-KW"/>
</dbReference>
<organism evidence="5 6">
    <name type="scientific">Aquiflexum gelatinilyticum</name>
    <dbReference type="NCBI Taxonomy" id="2961943"/>
    <lineage>
        <taxon>Bacteria</taxon>
        <taxon>Pseudomonadati</taxon>
        <taxon>Bacteroidota</taxon>
        <taxon>Cytophagia</taxon>
        <taxon>Cytophagales</taxon>
        <taxon>Cyclobacteriaceae</taxon>
        <taxon>Aquiflexum</taxon>
    </lineage>
</organism>
<protein>
    <submittedName>
        <fullName evidence="5">Trypsin-like peptidase domain-containing protein</fullName>
    </submittedName>
</protein>
<proteinExistence type="inferred from homology"/>
<reference evidence="5" key="1">
    <citation type="submission" date="2022-08" db="EMBL/GenBank/DDBJ databases">
        <authorList>
            <person name="Zhang D."/>
        </authorList>
    </citation>
    <scope>NUCLEOTIDE SEQUENCE</scope>
    <source>
        <strain evidence="5">XJ19-11</strain>
    </source>
</reference>
<evidence type="ECO:0000259" key="4">
    <source>
        <dbReference type="PROSITE" id="PS50106"/>
    </source>
</evidence>
<evidence type="ECO:0000313" key="5">
    <source>
        <dbReference type="EMBL" id="MCR9016386.1"/>
    </source>
</evidence>
<dbReference type="InterPro" id="IPR001940">
    <property type="entry name" value="Peptidase_S1C"/>
</dbReference>
<dbReference type="SUPFAM" id="SSF50156">
    <property type="entry name" value="PDZ domain-like"/>
    <property type="match status" value="1"/>
</dbReference>
<evidence type="ECO:0000256" key="3">
    <source>
        <dbReference type="ARBA" id="ARBA00022801"/>
    </source>
</evidence>
<keyword evidence="2" id="KW-0645">Protease</keyword>
<dbReference type="SUPFAM" id="SSF50494">
    <property type="entry name" value="Trypsin-like serine proteases"/>
    <property type="match status" value="1"/>
</dbReference>
<evidence type="ECO:0000256" key="1">
    <source>
        <dbReference type="ARBA" id="ARBA00010541"/>
    </source>
</evidence>
<dbReference type="PANTHER" id="PTHR22939:SF129">
    <property type="entry name" value="SERINE PROTEASE HTRA2, MITOCHONDRIAL"/>
    <property type="match status" value="1"/>
</dbReference>
<dbReference type="AlphaFoldDB" id="A0A9X2T223"/>
<comment type="caution">
    <text evidence="5">The sequence shown here is derived from an EMBL/GenBank/DDBJ whole genome shotgun (WGS) entry which is preliminary data.</text>
</comment>
<name>A0A9X2T223_9BACT</name>
<dbReference type="InterPro" id="IPR009003">
    <property type="entry name" value="Peptidase_S1_PA"/>
</dbReference>
<dbReference type="Gene3D" id="2.40.10.120">
    <property type="match status" value="1"/>
</dbReference>
<dbReference type="InterPro" id="IPR036034">
    <property type="entry name" value="PDZ_sf"/>
</dbReference>
<gene>
    <name evidence="5" type="ORF">NU887_15195</name>
</gene>
<sequence length="498" mass="53391">MNKKQFFLGIILASLLGGVIALAGASYLIKPNSASNFTDKQDTSLVNWLSDEKFNVPDGINFVASAAAVTPAVVHVKSSVPVSQNQRGSDPFEEFFGFRNPERDMQPREGMSSGSGVIISEDGYIVTNNHVIDNASKIEISLEDNSRYTARVIGTDPTTDLALLKIEANGLRFVKFGDSDKMKVGEWVLAVGNPFDLTSTVTAGIISAKARNIGILRNLENNLQIESFLQTDAVVNPGNSGGALVNLAGELIGVNTAIASRTGTFNGYAFAVPSSIVKKVMDDLLEYGAVQRGLLGVSIQDVSPELEDRISEKLFTSRGVYVAGVNEGSGGEEAGLKPGDVIIGIDGVETNNVAKLQEMVARKRPGDKVEIKYLRKGKEAKATATLKNISGDTNIVKVIPPKIVSFNGVTFEDIKPAMKERLSIEGGAGITAVEDENWKKSGAKPGFIITSVIGSNGRNKISNSEQLVDILKDNIGEEIVILGLYPNGQEYYFEIKVE</sequence>
<dbReference type="GO" id="GO:0004252">
    <property type="term" value="F:serine-type endopeptidase activity"/>
    <property type="evidence" value="ECO:0007669"/>
    <property type="project" value="InterPro"/>
</dbReference>
<dbReference type="PRINTS" id="PR00834">
    <property type="entry name" value="PROTEASES2C"/>
</dbReference>
<dbReference type="RefSeq" id="WP_258424232.1">
    <property type="nucleotide sequence ID" value="NZ_JANSUY010000014.1"/>
</dbReference>
<dbReference type="Pfam" id="PF13180">
    <property type="entry name" value="PDZ_2"/>
    <property type="match status" value="1"/>
</dbReference>
<dbReference type="InterPro" id="IPR001478">
    <property type="entry name" value="PDZ"/>
</dbReference>
<keyword evidence="6" id="KW-1185">Reference proteome</keyword>
<dbReference type="PROSITE" id="PS50106">
    <property type="entry name" value="PDZ"/>
    <property type="match status" value="1"/>
</dbReference>
<comment type="similarity">
    <text evidence="1">Belongs to the peptidase S1C family.</text>
</comment>
<dbReference type="SMART" id="SM00228">
    <property type="entry name" value="PDZ"/>
    <property type="match status" value="1"/>
</dbReference>
<dbReference type="EMBL" id="JANSUY010000014">
    <property type="protein sequence ID" value="MCR9016386.1"/>
    <property type="molecule type" value="Genomic_DNA"/>
</dbReference>
<dbReference type="Gene3D" id="2.30.42.10">
    <property type="match status" value="1"/>
</dbReference>